<evidence type="ECO:0000259" key="6">
    <source>
        <dbReference type="PROSITE" id="PS50893"/>
    </source>
</evidence>
<evidence type="ECO:0000256" key="4">
    <source>
        <dbReference type="ARBA" id="ARBA00022840"/>
    </source>
</evidence>
<gene>
    <name evidence="7" type="ORF">C5B42_00900</name>
</gene>
<dbReference type="GO" id="GO:0022857">
    <property type="term" value="F:transmembrane transporter activity"/>
    <property type="evidence" value="ECO:0007669"/>
    <property type="project" value="TreeGrafter"/>
</dbReference>
<dbReference type="GO" id="GO:0051301">
    <property type="term" value="P:cell division"/>
    <property type="evidence" value="ECO:0007669"/>
    <property type="project" value="UniProtKB-KW"/>
</dbReference>
<dbReference type="SMART" id="SM00382">
    <property type="entry name" value="AAA"/>
    <property type="match status" value="1"/>
</dbReference>
<dbReference type="EMBL" id="PSRQ01000014">
    <property type="protein sequence ID" value="PWU24062.1"/>
    <property type="molecule type" value="Genomic_DNA"/>
</dbReference>
<evidence type="ECO:0000256" key="1">
    <source>
        <dbReference type="ARBA" id="ARBA00005417"/>
    </source>
</evidence>
<evidence type="ECO:0000256" key="2">
    <source>
        <dbReference type="ARBA" id="ARBA00022448"/>
    </source>
</evidence>
<dbReference type="SUPFAM" id="SSF52540">
    <property type="entry name" value="P-loop containing nucleoside triphosphate hydrolases"/>
    <property type="match status" value="1"/>
</dbReference>
<evidence type="ECO:0000313" key="8">
    <source>
        <dbReference type="Proteomes" id="UP000246104"/>
    </source>
</evidence>
<accession>A0A317JQU9</accession>
<dbReference type="FunFam" id="3.40.50.300:FF:000056">
    <property type="entry name" value="Cell division ATP-binding protein FtsE"/>
    <property type="match status" value="1"/>
</dbReference>
<dbReference type="Pfam" id="PF00005">
    <property type="entry name" value="ABC_tran"/>
    <property type="match status" value="1"/>
</dbReference>
<dbReference type="GO" id="GO:0005524">
    <property type="term" value="F:ATP binding"/>
    <property type="evidence" value="ECO:0007669"/>
    <property type="project" value="UniProtKB-KW"/>
</dbReference>
<evidence type="ECO:0000313" key="7">
    <source>
        <dbReference type="EMBL" id="PWU24062.1"/>
    </source>
</evidence>
<evidence type="ECO:0000256" key="3">
    <source>
        <dbReference type="ARBA" id="ARBA00022741"/>
    </source>
</evidence>
<dbReference type="InterPro" id="IPR015854">
    <property type="entry name" value="ABC_transpr_LolD-like"/>
</dbReference>
<feature type="compositionally biased region" description="Basic and acidic residues" evidence="5">
    <location>
        <begin position="214"/>
        <end position="225"/>
    </location>
</feature>
<dbReference type="Proteomes" id="UP000246104">
    <property type="component" value="Unassembled WGS sequence"/>
</dbReference>
<dbReference type="InterPro" id="IPR027417">
    <property type="entry name" value="P-loop_NTPase"/>
</dbReference>
<proteinExistence type="inferred from homology"/>
<keyword evidence="4 7" id="KW-0067">ATP-binding</keyword>
<keyword evidence="7" id="KW-0132">Cell division</keyword>
<dbReference type="GO" id="GO:0005886">
    <property type="term" value="C:plasma membrane"/>
    <property type="evidence" value="ECO:0007669"/>
    <property type="project" value="TreeGrafter"/>
</dbReference>
<keyword evidence="7" id="KW-0131">Cell cycle</keyword>
<comment type="caution">
    <text evidence="7">The sequence shown here is derived from an EMBL/GenBank/DDBJ whole genome shotgun (WGS) entry which is preliminary data.</text>
</comment>
<organism evidence="7 8">
    <name type="scientific">Candidatus Cerribacteria bacterium 'Amazon FNV 2010 28 9'</name>
    <dbReference type="NCBI Taxonomy" id="2081795"/>
    <lineage>
        <taxon>Bacteria</taxon>
        <taxon>Candidatus Cerribacteria</taxon>
    </lineage>
</organism>
<keyword evidence="2" id="KW-0813">Transport</keyword>
<name>A0A317JQU9_9BACT</name>
<dbReference type="PANTHER" id="PTHR24220">
    <property type="entry name" value="IMPORT ATP-BINDING PROTEIN"/>
    <property type="match status" value="1"/>
</dbReference>
<dbReference type="GO" id="GO:0016887">
    <property type="term" value="F:ATP hydrolysis activity"/>
    <property type="evidence" value="ECO:0007669"/>
    <property type="project" value="InterPro"/>
</dbReference>
<dbReference type="PANTHER" id="PTHR24220:SF470">
    <property type="entry name" value="CELL DIVISION ATP-BINDING PROTEIN FTSE"/>
    <property type="match status" value="1"/>
</dbReference>
<sequence length="233" mass="25956">MIDFQHVTKTYGKETPILADISFHVEPGEFIFLTGKSGAGKTTIMRLLTHQVTPDEGTITFDEHEYATIKPKDILNVRRNIGVIYQDYKLLPEKTVAENIALGLEIARKTPEEITSRITDLLTLIDLPGRERVFPSQLSGGEAQRVCIARALAIAPKVIFADEPTGNLDDANGLMIVSLLLKLNELGTTVIMATHNNAFVKQFGKRRLHLEGNKLTVDEKHEEKPKKTKANKT</sequence>
<dbReference type="PROSITE" id="PS50893">
    <property type="entry name" value="ABC_TRANSPORTER_2"/>
    <property type="match status" value="1"/>
</dbReference>
<reference evidence="7 8" key="1">
    <citation type="submission" date="2018-02" db="EMBL/GenBank/DDBJ databases">
        <title>Genomic Reconstructions from Amazon Rainforest and Pasture Soil Reveal Novel Insights into the Physiology of Candidate Phyla in Tropical Sites.</title>
        <authorList>
            <person name="Kroeger M.E."/>
            <person name="Delmont T."/>
            <person name="Eren A.M."/>
            <person name="Guo J."/>
            <person name="Meyer K.M."/>
            <person name="Khan K."/>
            <person name="Rodrigues J.L.M."/>
            <person name="Bohannan B.J.M."/>
            <person name="Tringe S."/>
            <person name="Borges C.D."/>
            <person name="Tiedje J."/>
            <person name="Tsai S.M."/>
            <person name="Nusslein K."/>
        </authorList>
    </citation>
    <scope>NUCLEOTIDE SEQUENCE [LARGE SCALE GENOMIC DNA]</scope>
    <source>
        <strain evidence="7">Amazon FNV 2010 28 9</strain>
    </source>
</reference>
<dbReference type="InterPro" id="IPR017871">
    <property type="entry name" value="ABC_transporter-like_CS"/>
</dbReference>
<keyword evidence="3" id="KW-0547">Nucleotide-binding</keyword>
<protein>
    <submittedName>
        <fullName evidence="7">Cell division ATP-binding protein FtsE</fullName>
    </submittedName>
</protein>
<dbReference type="Gene3D" id="3.40.50.300">
    <property type="entry name" value="P-loop containing nucleotide triphosphate hydrolases"/>
    <property type="match status" value="1"/>
</dbReference>
<feature type="region of interest" description="Disordered" evidence="5">
    <location>
        <begin position="214"/>
        <end position="233"/>
    </location>
</feature>
<dbReference type="CDD" id="cd03255">
    <property type="entry name" value="ABC_MJ0796_LolCDE_FtsE"/>
    <property type="match status" value="1"/>
</dbReference>
<dbReference type="InterPro" id="IPR017911">
    <property type="entry name" value="MacB-like_ATP-bd"/>
</dbReference>
<feature type="domain" description="ABC transporter" evidence="6">
    <location>
        <begin position="2"/>
        <end position="233"/>
    </location>
</feature>
<evidence type="ECO:0000256" key="5">
    <source>
        <dbReference type="SAM" id="MobiDB-lite"/>
    </source>
</evidence>
<dbReference type="PROSITE" id="PS00211">
    <property type="entry name" value="ABC_TRANSPORTER_1"/>
    <property type="match status" value="1"/>
</dbReference>
<dbReference type="InterPro" id="IPR003439">
    <property type="entry name" value="ABC_transporter-like_ATP-bd"/>
</dbReference>
<dbReference type="AlphaFoldDB" id="A0A317JQU9"/>
<dbReference type="InterPro" id="IPR003593">
    <property type="entry name" value="AAA+_ATPase"/>
</dbReference>
<comment type="similarity">
    <text evidence="1">Belongs to the ABC transporter superfamily.</text>
</comment>